<dbReference type="Proteomes" id="UP000013047">
    <property type="component" value="Unassembled WGS sequence"/>
</dbReference>
<feature type="transmembrane region" description="Helical" evidence="1">
    <location>
        <begin position="241"/>
        <end position="263"/>
    </location>
</feature>
<feature type="transmembrane region" description="Helical" evidence="1">
    <location>
        <begin position="77"/>
        <end position="97"/>
    </location>
</feature>
<reference evidence="3 4" key="1">
    <citation type="submission" date="2012-09" db="EMBL/GenBank/DDBJ databases">
        <title>Draft Genome Sequences of 6 Strains from Genus Thauera.</title>
        <authorList>
            <person name="Liu B."/>
            <person name="Shapleigh J.P."/>
            <person name="Frostegard A.H."/>
        </authorList>
    </citation>
    <scope>NUCLEOTIDE SEQUENCE [LARGE SCALE GENOMIC DNA]</scope>
    <source>
        <strain evidence="3 4">B4P</strain>
    </source>
</reference>
<feature type="transmembrane region" description="Helical" evidence="1">
    <location>
        <begin position="269"/>
        <end position="288"/>
    </location>
</feature>
<sequence>MSTDNLHRSRVLGPVFMCLACLGFATLDTLIKYLSTRLPLTEVIWVRYAVQTAAMLLLFAPRMGARILRTANLRLQLLRGGLLLGASLLVINGLSRLPLAETTAVLFLAPLIITVLSVPVLGERVGRMDVAGVLLGFVGMLIIVRPGGGLLTWAVLFPVGTAICNAAYQMVTRFFRGGEHPVTTNLYAGLVGVVVLAPLMPAVWVWPDAWTALMLVLAGLVATLAHYMIIKALECSPAAALGPYGYTQLIWAALLGLAVFGAFPDMLTWVGIAVIAGGGLLVSLYHLLSSRRKG</sequence>
<feature type="transmembrane region" description="Helical" evidence="1">
    <location>
        <begin position="103"/>
        <end position="121"/>
    </location>
</feature>
<keyword evidence="1" id="KW-0812">Transmembrane</keyword>
<dbReference type="PANTHER" id="PTHR22911">
    <property type="entry name" value="ACYL-MALONYL CONDENSING ENZYME-RELATED"/>
    <property type="match status" value="1"/>
</dbReference>
<dbReference type="InterPro" id="IPR037185">
    <property type="entry name" value="EmrE-like"/>
</dbReference>
<dbReference type="AlphaFoldDB" id="N6Z2V5"/>
<organism evidence="3 4">
    <name type="scientific">Thauera phenylacetica B4P</name>
    <dbReference type="NCBI Taxonomy" id="1234382"/>
    <lineage>
        <taxon>Bacteria</taxon>
        <taxon>Pseudomonadati</taxon>
        <taxon>Pseudomonadota</taxon>
        <taxon>Betaproteobacteria</taxon>
        <taxon>Rhodocyclales</taxon>
        <taxon>Zoogloeaceae</taxon>
        <taxon>Thauera</taxon>
    </lineage>
</organism>
<feature type="transmembrane region" description="Helical" evidence="1">
    <location>
        <begin position="45"/>
        <end position="65"/>
    </location>
</feature>
<dbReference type="InterPro" id="IPR000620">
    <property type="entry name" value="EamA_dom"/>
</dbReference>
<feature type="domain" description="EamA" evidence="2">
    <location>
        <begin position="153"/>
        <end position="283"/>
    </location>
</feature>
<name>N6Z2V5_9RHOO</name>
<protein>
    <recommendedName>
        <fullName evidence="2">EamA domain-containing protein</fullName>
    </recommendedName>
</protein>
<dbReference type="GO" id="GO:0016020">
    <property type="term" value="C:membrane"/>
    <property type="evidence" value="ECO:0007669"/>
    <property type="project" value="InterPro"/>
</dbReference>
<gene>
    <name evidence="3" type="ORF">C667_05015</name>
</gene>
<accession>N6Z2V5</accession>
<keyword evidence="1" id="KW-1133">Transmembrane helix</keyword>
<dbReference type="SUPFAM" id="SSF103481">
    <property type="entry name" value="Multidrug resistance efflux transporter EmrE"/>
    <property type="match status" value="2"/>
</dbReference>
<feature type="transmembrane region" description="Helical" evidence="1">
    <location>
        <begin position="210"/>
        <end position="229"/>
    </location>
</feature>
<comment type="caution">
    <text evidence="3">The sequence shown here is derived from an EMBL/GenBank/DDBJ whole genome shotgun (WGS) entry which is preliminary data.</text>
</comment>
<evidence type="ECO:0000256" key="1">
    <source>
        <dbReference type="SAM" id="Phobius"/>
    </source>
</evidence>
<dbReference type="EMBL" id="AMXF01000018">
    <property type="protein sequence ID" value="ENO98230.1"/>
    <property type="molecule type" value="Genomic_DNA"/>
</dbReference>
<dbReference type="OrthoDB" id="8584557at2"/>
<dbReference type="Pfam" id="PF00892">
    <property type="entry name" value="EamA"/>
    <property type="match status" value="2"/>
</dbReference>
<dbReference type="RefSeq" id="WP_004357810.1">
    <property type="nucleotide sequence ID" value="NZ_AMXF01000018.1"/>
</dbReference>
<keyword evidence="4" id="KW-1185">Reference proteome</keyword>
<proteinExistence type="predicted"/>
<keyword evidence="1" id="KW-0472">Membrane</keyword>
<feature type="transmembrane region" description="Helical" evidence="1">
    <location>
        <begin position="150"/>
        <end position="171"/>
    </location>
</feature>
<feature type="domain" description="EamA" evidence="2">
    <location>
        <begin position="13"/>
        <end position="144"/>
    </location>
</feature>
<evidence type="ECO:0000313" key="3">
    <source>
        <dbReference type="EMBL" id="ENO98230.1"/>
    </source>
</evidence>
<evidence type="ECO:0000259" key="2">
    <source>
        <dbReference type="Pfam" id="PF00892"/>
    </source>
</evidence>
<evidence type="ECO:0000313" key="4">
    <source>
        <dbReference type="Proteomes" id="UP000013047"/>
    </source>
</evidence>
<dbReference type="PANTHER" id="PTHR22911:SF103">
    <property type="entry name" value="BLR2811 PROTEIN"/>
    <property type="match status" value="1"/>
</dbReference>
<feature type="transmembrane region" description="Helical" evidence="1">
    <location>
        <begin position="183"/>
        <end position="204"/>
    </location>
</feature>
<feature type="transmembrane region" description="Helical" evidence="1">
    <location>
        <begin position="12"/>
        <end position="33"/>
    </location>
</feature>